<dbReference type="RefSeq" id="YP_007517827.1">
    <property type="nucleotide sequence ID" value="NC_020483.1"/>
</dbReference>
<dbReference type="Proteomes" id="UP000011295">
    <property type="component" value="Segment"/>
</dbReference>
<proteinExistence type="predicted"/>
<evidence type="ECO:0000313" key="2">
    <source>
        <dbReference type="Proteomes" id="UP000011295"/>
    </source>
</evidence>
<dbReference type="KEGG" id="vg:14697550"/>
<accession>M1I8A1</accession>
<keyword evidence="2" id="KW-1185">Reference proteome</keyword>
<dbReference type="EMBL" id="KC465901">
    <property type="protein sequence ID" value="AGE60597.1"/>
    <property type="molecule type" value="Genomic_DNA"/>
</dbReference>
<dbReference type="OrthoDB" id="36741at10239"/>
<dbReference type="GeneID" id="14697550"/>
<sequence length="134" mass="15653">MKNNKFDIDLKYGQEREQRLASILDKDKNKIEVKTERDWWFKTGNIAIEVECNGKPSGIMATKADYWVHILAEGDKDYCRLIFDTRTIKRLAKKYIGTLKNGGDGWRSRFVLIPLAEIFLPKNLSKSMQERIVK</sequence>
<reference evidence="1 2" key="1">
    <citation type="journal article" date="2013" name="Nature">
        <title>Abundant SAR11 viruses in the ocean.</title>
        <authorList>
            <person name="Zhao Y."/>
            <person name="Temperton B."/>
            <person name="Thrash J.C."/>
            <person name="Schwalbach M.S."/>
            <person name="Vergin K.L."/>
            <person name="Landry Z.C."/>
            <person name="Ellisman M."/>
            <person name="Deerinck T."/>
            <person name="Sullivan M.B."/>
            <person name="Giovannoni S.J."/>
        </authorList>
    </citation>
    <scope>NUCLEOTIDE SEQUENCE [LARGE SCALE GENOMIC DNA]</scope>
</reference>
<evidence type="ECO:0000313" key="1">
    <source>
        <dbReference type="EMBL" id="AGE60597.1"/>
    </source>
</evidence>
<name>M1I8A1_9CAUD</name>
<protein>
    <submittedName>
        <fullName evidence="1">Uncharacterized protein</fullName>
    </submittedName>
</protein>
<organism evidence="1 2">
    <name type="scientific">Pelagibacter phage HTVC019P</name>
    <dbReference type="NCBI Taxonomy" id="1283079"/>
    <lineage>
        <taxon>Viruses</taxon>
        <taxon>Duplodnaviria</taxon>
        <taxon>Heunggongvirae</taxon>
        <taxon>Uroviricota</taxon>
        <taxon>Caudoviricetes</taxon>
        <taxon>Autographivirales</taxon>
        <taxon>Pelagivirus</taxon>
        <taxon>Pelagivirus HTVC019P</taxon>
    </lineage>
</organism>